<keyword evidence="3" id="KW-1185">Reference proteome</keyword>
<keyword evidence="1" id="KW-1133">Transmembrane helix</keyword>
<organism evidence="2 3">
    <name type="scientific">Stichopus japonicus</name>
    <name type="common">Sea cucumber</name>
    <dbReference type="NCBI Taxonomy" id="307972"/>
    <lineage>
        <taxon>Eukaryota</taxon>
        <taxon>Metazoa</taxon>
        <taxon>Echinodermata</taxon>
        <taxon>Eleutherozoa</taxon>
        <taxon>Echinozoa</taxon>
        <taxon>Holothuroidea</taxon>
        <taxon>Aspidochirotacea</taxon>
        <taxon>Aspidochirotida</taxon>
        <taxon>Stichopodidae</taxon>
        <taxon>Apostichopus</taxon>
    </lineage>
</organism>
<evidence type="ECO:0000313" key="2">
    <source>
        <dbReference type="EMBL" id="PIK37353.1"/>
    </source>
</evidence>
<keyword evidence="1" id="KW-0812">Transmembrane</keyword>
<evidence type="ECO:0000313" key="3">
    <source>
        <dbReference type="Proteomes" id="UP000230750"/>
    </source>
</evidence>
<accession>A0A2G8JNP8</accession>
<dbReference type="Proteomes" id="UP000230750">
    <property type="component" value="Unassembled WGS sequence"/>
</dbReference>
<proteinExistence type="predicted"/>
<dbReference type="EMBL" id="MRZV01001516">
    <property type="protein sequence ID" value="PIK37353.1"/>
    <property type="molecule type" value="Genomic_DNA"/>
</dbReference>
<feature type="transmembrane region" description="Helical" evidence="1">
    <location>
        <begin position="100"/>
        <end position="121"/>
    </location>
</feature>
<keyword evidence="1" id="KW-0472">Membrane</keyword>
<protein>
    <recommendedName>
        <fullName evidence="4">Transmembrane protein</fullName>
    </recommendedName>
</protein>
<sequence length="198" mass="22435">MSSSNNGTSDDIDHILSSRYLQKWWNVRGGFERLRAQFYQVSLVVEEDGKPLTSSEVDKKLDVSDKVWSTVMHPYERFKDAPLAAGNTGQNNKGWFSQNWYWLLPGTMAVLLLGWLCFVVWKQSQKRGLTRLQIDYVDASNRSSTVFSNPIYTANFGEQQLADVITVQTEPDAVDHLLDDTKPDKTTSLTTFTGESEA</sequence>
<comment type="caution">
    <text evidence="2">The sequence shown here is derived from an EMBL/GenBank/DDBJ whole genome shotgun (WGS) entry which is preliminary data.</text>
</comment>
<reference evidence="2 3" key="1">
    <citation type="journal article" date="2017" name="PLoS Biol.">
        <title>The sea cucumber genome provides insights into morphological evolution and visceral regeneration.</title>
        <authorList>
            <person name="Zhang X."/>
            <person name="Sun L."/>
            <person name="Yuan J."/>
            <person name="Sun Y."/>
            <person name="Gao Y."/>
            <person name="Zhang L."/>
            <person name="Li S."/>
            <person name="Dai H."/>
            <person name="Hamel J.F."/>
            <person name="Liu C."/>
            <person name="Yu Y."/>
            <person name="Liu S."/>
            <person name="Lin W."/>
            <person name="Guo K."/>
            <person name="Jin S."/>
            <person name="Xu P."/>
            <person name="Storey K.B."/>
            <person name="Huan P."/>
            <person name="Zhang T."/>
            <person name="Zhou Y."/>
            <person name="Zhang J."/>
            <person name="Lin C."/>
            <person name="Li X."/>
            <person name="Xing L."/>
            <person name="Huo D."/>
            <person name="Sun M."/>
            <person name="Wang L."/>
            <person name="Mercier A."/>
            <person name="Li F."/>
            <person name="Yang H."/>
            <person name="Xiang J."/>
        </authorList>
    </citation>
    <scope>NUCLEOTIDE SEQUENCE [LARGE SCALE GENOMIC DNA]</scope>
    <source>
        <strain evidence="2">Shaxun</strain>
        <tissue evidence="2">Muscle</tissue>
    </source>
</reference>
<gene>
    <name evidence="2" type="ORF">BSL78_25814</name>
</gene>
<evidence type="ECO:0008006" key="4">
    <source>
        <dbReference type="Google" id="ProtNLM"/>
    </source>
</evidence>
<name>A0A2G8JNP8_STIJA</name>
<dbReference type="AlphaFoldDB" id="A0A2G8JNP8"/>
<evidence type="ECO:0000256" key="1">
    <source>
        <dbReference type="SAM" id="Phobius"/>
    </source>
</evidence>